<feature type="region of interest" description="Disordered" evidence="12">
    <location>
        <begin position="300"/>
        <end position="358"/>
    </location>
</feature>
<name>A0A8S1Y646_PAROT</name>
<feature type="compositionally biased region" description="Basic residues" evidence="12">
    <location>
        <begin position="798"/>
        <end position="823"/>
    </location>
</feature>
<dbReference type="OMA" id="DGMMLKE"/>
<evidence type="ECO:0000256" key="9">
    <source>
        <dbReference type="ARBA" id="ARBA00023242"/>
    </source>
</evidence>
<dbReference type="Pfam" id="PF07717">
    <property type="entry name" value="OB_NTP_bind"/>
    <property type="match status" value="1"/>
</dbReference>
<evidence type="ECO:0000259" key="13">
    <source>
        <dbReference type="PROSITE" id="PS51192"/>
    </source>
</evidence>
<evidence type="ECO:0000256" key="1">
    <source>
        <dbReference type="ARBA" id="ARBA00004123"/>
    </source>
</evidence>
<proteinExistence type="predicted"/>
<dbReference type="GO" id="GO:0071013">
    <property type="term" value="C:catalytic step 2 spliceosome"/>
    <property type="evidence" value="ECO:0007669"/>
    <property type="project" value="TreeGrafter"/>
</dbReference>
<keyword evidence="6" id="KW-0347">Helicase</keyword>
<dbReference type="InterPro" id="IPR001650">
    <property type="entry name" value="Helicase_C-like"/>
</dbReference>
<dbReference type="GO" id="GO:0071006">
    <property type="term" value="C:U2-type catalytic step 1 spliceosome"/>
    <property type="evidence" value="ECO:0007669"/>
    <property type="project" value="UniProtKB-ARBA"/>
</dbReference>
<comment type="subcellular location">
    <subcellularLocation>
        <location evidence="1">Nucleus</location>
    </subcellularLocation>
</comment>
<dbReference type="PANTHER" id="PTHR18934:SF83">
    <property type="entry name" value="PRE-MRNA-SPLICING FACTOR ATP-DEPENDENT RNA HELICASE DHX16"/>
    <property type="match status" value="1"/>
</dbReference>
<feature type="region of interest" description="Disordered" evidence="12">
    <location>
        <begin position="797"/>
        <end position="857"/>
    </location>
</feature>
<keyword evidence="11" id="KW-0175">Coiled coil</keyword>
<evidence type="ECO:0000256" key="12">
    <source>
        <dbReference type="SAM" id="MobiDB-lite"/>
    </source>
</evidence>
<keyword evidence="7" id="KW-0067">ATP-binding</keyword>
<dbReference type="Pfam" id="PF13401">
    <property type="entry name" value="AAA_22"/>
    <property type="match status" value="2"/>
</dbReference>
<feature type="compositionally biased region" description="Low complexity" evidence="12">
    <location>
        <begin position="824"/>
        <end position="836"/>
    </location>
</feature>
<evidence type="ECO:0000256" key="3">
    <source>
        <dbReference type="ARBA" id="ARBA00022664"/>
    </source>
</evidence>
<dbReference type="GO" id="GO:0016887">
    <property type="term" value="F:ATP hydrolysis activity"/>
    <property type="evidence" value="ECO:0007669"/>
    <property type="project" value="InterPro"/>
</dbReference>
<dbReference type="PANTHER" id="PTHR18934">
    <property type="entry name" value="ATP-DEPENDENT RNA HELICASE"/>
    <property type="match status" value="1"/>
</dbReference>
<evidence type="ECO:0000259" key="14">
    <source>
        <dbReference type="PROSITE" id="PS51194"/>
    </source>
</evidence>
<keyword evidence="8" id="KW-0508">mRNA splicing</keyword>
<keyword evidence="4" id="KW-0547">Nucleotide-binding</keyword>
<evidence type="ECO:0000256" key="5">
    <source>
        <dbReference type="ARBA" id="ARBA00022801"/>
    </source>
</evidence>
<dbReference type="GO" id="GO:0003723">
    <property type="term" value="F:RNA binding"/>
    <property type="evidence" value="ECO:0007669"/>
    <property type="project" value="TreeGrafter"/>
</dbReference>
<dbReference type="InterPro" id="IPR014001">
    <property type="entry name" value="Helicase_ATP-bd"/>
</dbReference>
<organism evidence="15 16">
    <name type="scientific">Paramecium octaurelia</name>
    <dbReference type="NCBI Taxonomy" id="43137"/>
    <lineage>
        <taxon>Eukaryota</taxon>
        <taxon>Sar</taxon>
        <taxon>Alveolata</taxon>
        <taxon>Ciliophora</taxon>
        <taxon>Intramacronucleata</taxon>
        <taxon>Oligohymenophorea</taxon>
        <taxon>Peniculida</taxon>
        <taxon>Parameciidae</taxon>
        <taxon>Paramecium</taxon>
    </lineage>
</organism>
<keyword evidence="5" id="KW-0378">Hydrolase</keyword>
<dbReference type="FunFam" id="3.40.50.300:FF:000007">
    <property type="entry name" value="Pre-mRNA-splicing factor ATP-dependent RNA helicase"/>
    <property type="match status" value="2"/>
</dbReference>
<feature type="domain" description="Helicase C-terminal" evidence="14">
    <location>
        <begin position="1063"/>
        <end position="1236"/>
    </location>
</feature>
<evidence type="ECO:0000256" key="4">
    <source>
        <dbReference type="ARBA" id="ARBA00022741"/>
    </source>
</evidence>
<dbReference type="GO" id="GO:0005524">
    <property type="term" value="F:ATP binding"/>
    <property type="evidence" value="ECO:0007669"/>
    <property type="project" value="UniProtKB-KW"/>
</dbReference>
<evidence type="ECO:0000256" key="11">
    <source>
        <dbReference type="SAM" id="Coils"/>
    </source>
</evidence>
<dbReference type="SMART" id="SM00490">
    <property type="entry name" value="HELICc"/>
    <property type="match status" value="2"/>
</dbReference>
<dbReference type="EC" id="3.6.4.13" evidence="2"/>
<dbReference type="Pfam" id="PF00271">
    <property type="entry name" value="Helicase_C"/>
    <property type="match status" value="2"/>
</dbReference>
<reference evidence="15" key="1">
    <citation type="submission" date="2021-01" db="EMBL/GenBank/DDBJ databases">
        <authorList>
            <consortium name="Genoscope - CEA"/>
            <person name="William W."/>
        </authorList>
    </citation>
    <scope>NUCLEOTIDE SEQUENCE</scope>
</reference>
<dbReference type="Pfam" id="PF21010">
    <property type="entry name" value="HA2_C"/>
    <property type="match status" value="1"/>
</dbReference>
<dbReference type="SMART" id="SM00847">
    <property type="entry name" value="HA2"/>
    <property type="match status" value="1"/>
</dbReference>
<dbReference type="InterPro" id="IPR048333">
    <property type="entry name" value="HA2_WH"/>
</dbReference>
<dbReference type="InterPro" id="IPR011709">
    <property type="entry name" value="DEAD-box_helicase_OB_fold"/>
</dbReference>
<dbReference type="PROSITE" id="PS51192">
    <property type="entry name" value="HELICASE_ATP_BIND_1"/>
    <property type="match status" value="2"/>
</dbReference>
<feature type="compositionally biased region" description="Basic residues" evidence="12">
    <location>
        <begin position="300"/>
        <end position="324"/>
    </location>
</feature>
<dbReference type="GO" id="GO:0003724">
    <property type="term" value="F:RNA helicase activity"/>
    <property type="evidence" value="ECO:0007669"/>
    <property type="project" value="UniProtKB-EC"/>
</dbReference>
<keyword evidence="16" id="KW-1185">Reference proteome</keyword>
<evidence type="ECO:0000256" key="2">
    <source>
        <dbReference type="ARBA" id="ARBA00012552"/>
    </source>
</evidence>
<dbReference type="InterPro" id="IPR002464">
    <property type="entry name" value="DNA/RNA_helicase_DEAH_CS"/>
</dbReference>
<dbReference type="FunFam" id="3.40.50.300:FF:000726">
    <property type="entry name" value="Pre-mRNA-splicing factor ATP-dependent RNA helicase"/>
    <property type="match status" value="2"/>
</dbReference>
<comment type="caution">
    <text evidence="15">The sequence shown here is derived from an EMBL/GenBank/DDBJ whole genome shotgun (WGS) entry which is preliminary data.</text>
</comment>
<dbReference type="PROSITE" id="PS00690">
    <property type="entry name" value="DEAH_ATP_HELICASE"/>
    <property type="match status" value="2"/>
</dbReference>
<accession>A0A8S1Y646</accession>
<dbReference type="EMBL" id="CAJJDP010000141">
    <property type="protein sequence ID" value="CAD8207194.1"/>
    <property type="molecule type" value="Genomic_DNA"/>
</dbReference>
<feature type="domain" description="Helicase C-terminal" evidence="14">
    <location>
        <begin position="564"/>
        <end position="737"/>
    </location>
</feature>
<dbReference type="SMART" id="SM00487">
    <property type="entry name" value="DEXDc"/>
    <property type="match status" value="2"/>
</dbReference>
<dbReference type="SMART" id="SM00382">
    <property type="entry name" value="AAA"/>
    <property type="match status" value="2"/>
</dbReference>
<evidence type="ECO:0000313" key="16">
    <source>
        <dbReference type="Proteomes" id="UP000683925"/>
    </source>
</evidence>
<keyword evidence="3" id="KW-0507">mRNA processing</keyword>
<dbReference type="PROSITE" id="PS51194">
    <property type="entry name" value="HELICASE_CTER"/>
    <property type="match status" value="2"/>
</dbReference>
<dbReference type="OrthoDB" id="10253254at2759"/>
<evidence type="ECO:0000256" key="6">
    <source>
        <dbReference type="ARBA" id="ARBA00022806"/>
    </source>
</evidence>
<feature type="domain" description="Helicase ATP-binding" evidence="13">
    <location>
        <begin position="875"/>
        <end position="1038"/>
    </location>
</feature>
<dbReference type="Proteomes" id="UP000683925">
    <property type="component" value="Unassembled WGS sequence"/>
</dbReference>
<dbReference type="GO" id="GO:0006397">
    <property type="term" value="P:mRNA processing"/>
    <property type="evidence" value="ECO:0007669"/>
    <property type="project" value="UniProtKB-KW"/>
</dbReference>
<dbReference type="InterPro" id="IPR049945">
    <property type="entry name" value="AAA_22"/>
</dbReference>
<dbReference type="InterPro" id="IPR007502">
    <property type="entry name" value="Helicase-assoc_dom"/>
</dbReference>
<keyword evidence="9" id="KW-0539">Nucleus</keyword>
<comment type="catalytic activity">
    <reaction evidence="10">
        <text>ATP + H2O = ADP + phosphate + H(+)</text>
        <dbReference type="Rhea" id="RHEA:13065"/>
        <dbReference type="ChEBI" id="CHEBI:15377"/>
        <dbReference type="ChEBI" id="CHEBI:15378"/>
        <dbReference type="ChEBI" id="CHEBI:30616"/>
        <dbReference type="ChEBI" id="CHEBI:43474"/>
        <dbReference type="ChEBI" id="CHEBI:456216"/>
        <dbReference type="EC" id="3.6.4.13"/>
    </reaction>
</comment>
<evidence type="ECO:0000256" key="8">
    <source>
        <dbReference type="ARBA" id="ARBA00023187"/>
    </source>
</evidence>
<feature type="domain" description="Helicase ATP-binding" evidence="13">
    <location>
        <begin position="376"/>
        <end position="539"/>
    </location>
</feature>
<protein>
    <recommendedName>
        <fullName evidence="2">RNA helicase</fullName>
        <ecNumber evidence="2">3.6.4.13</ecNumber>
    </recommendedName>
</protein>
<dbReference type="GO" id="GO:0008380">
    <property type="term" value="P:RNA splicing"/>
    <property type="evidence" value="ECO:0007669"/>
    <property type="project" value="UniProtKB-KW"/>
</dbReference>
<sequence length="1509" mass="173524">MSKLDDFWLRDKMYDLLGLYDNITHDFIKECAKTSTSATELKKKLIDSSFPADDEFCSELLARFAGIKPPKPSEYELWEKEQQEKKQKEYELVEANKAQQIQVHNPNENKEEDKKAKEELHQKLIKKKPLDRQQEELLKKIELEKVKEESRMKYLKERELKQLKLKQMIQKDEEQIFDEAELTKKEKEERELNQLILKAAETQKDNDIVVEYYKQPDLYEEDGKILKDKTDVLKKKATDIKPEMPEEEQWQQHISTRANQHVRTWDEIEQKRIKKYELLYENAIDFVQLEVIKELGKIQMKKQKRKKEKEKKKKKDKKKKKHRNSSSSSSSSSGSSSSEEEQPKPQYPMEPQKPQKSAMQIVKEGLPIFKFRTQLLSLIRDNKVIVMVGETGSGKTTQLAQYLHEVGYTRTGMIGCTQPRRVAAMSVASRVALEMGVKLGHEVGYSIRFEDCCNESTIIKYMTDGMLLREFMIDPMLQKYSVLIIDEAHERTLHTDILLSLIKDISRARDDLKVVISSATLDAQKFSQYFDDAPIIQIPGRRYQVDIYYTQQPEGNYVEAAVVTVLQIHVTQGVGDILVFLTGQDEIEDAEEMLKARTKGFSKKIPELIICPVYAALPSEQQVKIFEPTPKGCRKVVLATNIAETSITIDNIIYVVDCGFVKQTSFSPSTGIESLQVVPCSKANANQRAGRAGRIAPGKCFRLYTAWSYNNELEDSPIPEIQRTNLDKTDVLKKKATDIKPEMPEEEQWQQHISTRANQHVRTWDEIEQKRIKKYELLYENAIDFVQLEVIKELGKIQMKKQKRKKEKEKKKKKDKKKKKHRNSSSSSSSSSGSSSSEEEQPKPQYPMEPQKPQKSAMQIVKEGLPIFKFRTQLLSLIRDNKVIVMVGETGSGKTTQLAQYLHEVGYTRTGMIGCTQPRRVAAMSVASRVALEMGVKLGHEVGYSIRFEDCCNESTIIKYMTDGMLLREFMIDPMLQKYSVLIIDEAHERTLHTDILLSLIKDISRARDDLKVVISSATLDAQKFSQYFDDAPIIQIPGRRYQVDIYYTQQPEGNYVEAAVVTVLQIHVTQGVGDILVFLTGQDEIEDAEEMLKARTKGFSKKIPELIICPVYAALPSEQQVKIFEPTPKGCRKVVLATNIAETSITIDNIIYVVDCGFVKQTSFSPSTGIESLQVVPCSKANANQRAGRAGRIAPGKCFRLYTAWSYNNELEDSPIPEIQRTNLGNVVLLLKTMGINNLVNFDYMDAPPHEMLLRALEQLYSLGALNNEGELTKLGRRMAEFPLDPMLSKMVVTSEHFKCVDQIITISAMLSVGNTIFYRPKEKQVHADTSKKNFYRPGGDHMTLLNIYNQWKDCNYTKEFCYESFIQFKAMKRAQDIKEQLTSLCERVEIDIKDETLSIYEDGGINIRKCITSGFFYNSAKKQKSGVYRTLKNSHETQIHPSSLLFQEKPEWVIYHELVLTTKEYMRNVCEIKPEWLYEIAPHYFTEDFIKSNQKTLPKAKIDINQF</sequence>
<evidence type="ECO:0000313" key="15">
    <source>
        <dbReference type="EMBL" id="CAD8207194.1"/>
    </source>
</evidence>
<dbReference type="CDD" id="cd18791">
    <property type="entry name" value="SF2_C_RHA"/>
    <property type="match status" value="2"/>
</dbReference>
<dbReference type="InterPro" id="IPR003593">
    <property type="entry name" value="AAA+_ATPase"/>
</dbReference>
<evidence type="ECO:0000256" key="7">
    <source>
        <dbReference type="ARBA" id="ARBA00022840"/>
    </source>
</evidence>
<feature type="compositionally biased region" description="Low complexity" evidence="12">
    <location>
        <begin position="325"/>
        <end position="337"/>
    </location>
</feature>
<dbReference type="FunFam" id="1.20.120.1080:FF:000001">
    <property type="entry name" value="Pre-mRNA-splicing factor ATP-dependent RNA helicase"/>
    <property type="match status" value="1"/>
</dbReference>
<dbReference type="Pfam" id="PF04408">
    <property type="entry name" value="WHD_HA2"/>
    <property type="match status" value="1"/>
</dbReference>
<gene>
    <name evidence="15" type="ORF">POCTA_138.1.T1400083</name>
</gene>
<evidence type="ECO:0000256" key="10">
    <source>
        <dbReference type="ARBA" id="ARBA00047984"/>
    </source>
</evidence>
<feature type="coiled-coil region" evidence="11">
    <location>
        <begin position="107"/>
        <end position="205"/>
    </location>
</feature>